<dbReference type="Gene3D" id="3.40.50.970">
    <property type="match status" value="2"/>
</dbReference>
<dbReference type="InterPro" id="IPR029061">
    <property type="entry name" value="THDP-binding"/>
</dbReference>
<evidence type="ECO:0000259" key="8">
    <source>
        <dbReference type="PROSITE" id="PS51379"/>
    </source>
</evidence>
<keyword evidence="2" id="KW-0004">4Fe-4S</keyword>
<protein>
    <submittedName>
        <fullName evidence="9">Pyruvate-ferredoxin/flavodoxin oxidoreductase</fullName>
    </submittedName>
</protein>
<dbReference type="Gene3D" id="3.30.70.20">
    <property type="match status" value="2"/>
</dbReference>
<keyword evidence="1" id="KW-0813">Transport</keyword>
<dbReference type="SUPFAM" id="SSF52922">
    <property type="entry name" value="TK C-terminal domain-like"/>
    <property type="match status" value="1"/>
</dbReference>
<dbReference type="GO" id="GO:0046872">
    <property type="term" value="F:metal ion binding"/>
    <property type="evidence" value="ECO:0007669"/>
    <property type="project" value="UniProtKB-KW"/>
</dbReference>
<dbReference type="GO" id="GO:0044281">
    <property type="term" value="P:small molecule metabolic process"/>
    <property type="evidence" value="ECO:0007669"/>
    <property type="project" value="UniProtKB-ARBA"/>
</dbReference>
<evidence type="ECO:0000256" key="5">
    <source>
        <dbReference type="ARBA" id="ARBA00023002"/>
    </source>
</evidence>
<dbReference type="Pfam" id="PF17147">
    <property type="entry name" value="PFOR_II"/>
    <property type="match status" value="1"/>
</dbReference>
<dbReference type="Pfam" id="PF02775">
    <property type="entry name" value="TPP_enzyme_C"/>
    <property type="match status" value="1"/>
</dbReference>
<dbReference type="PANTHER" id="PTHR32154">
    <property type="entry name" value="PYRUVATE-FLAVODOXIN OXIDOREDUCTASE-RELATED"/>
    <property type="match status" value="1"/>
</dbReference>
<feature type="domain" description="4Fe-4S ferredoxin-type" evidence="8">
    <location>
        <begin position="1610"/>
        <end position="1638"/>
    </location>
</feature>
<dbReference type="InterPro" id="IPR017900">
    <property type="entry name" value="4Fe4S_Fe_S_CS"/>
</dbReference>
<evidence type="ECO:0000313" key="9">
    <source>
        <dbReference type="EMBL" id="VFK58112.1"/>
    </source>
</evidence>
<dbReference type="SUPFAM" id="SSF52518">
    <property type="entry name" value="Thiamin diphosphate-binding fold (THDP-binding)"/>
    <property type="match status" value="2"/>
</dbReference>
<dbReference type="PROSITE" id="PS00198">
    <property type="entry name" value="4FE4S_FER_1"/>
    <property type="match status" value="1"/>
</dbReference>
<keyword evidence="3" id="KW-0479">Metal-binding</keyword>
<dbReference type="CDD" id="cd07034">
    <property type="entry name" value="TPP_PYR_PFOR_IOR-alpha_like"/>
    <property type="match status" value="1"/>
</dbReference>
<dbReference type="Pfam" id="PF13370">
    <property type="entry name" value="Fer4_13"/>
    <property type="match status" value="1"/>
</dbReference>
<keyword evidence="9" id="KW-0670">Pyruvate</keyword>
<dbReference type="GO" id="GO:0051539">
    <property type="term" value="F:4 iron, 4 sulfur cluster binding"/>
    <property type="evidence" value="ECO:0007669"/>
    <property type="project" value="UniProtKB-KW"/>
</dbReference>
<name>A0A450ZWB4_9GAMM</name>
<keyword evidence="7" id="KW-0411">Iron-sulfur</keyword>
<dbReference type="PROSITE" id="PS51379">
    <property type="entry name" value="4FE4S_FER_2"/>
    <property type="match status" value="3"/>
</dbReference>
<dbReference type="InterPro" id="IPR017896">
    <property type="entry name" value="4Fe4S_Fe-S-bd"/>
</dbReference>
<keyword evidence="6" id="KW-0408">Iron</keyword>
<organism evidence="9">
    <name type="scientific">Candidatus Kentrum sp. TC</name>
    <dbReference type="NCBI Taxonomy" id="2126339"/>
    <lineage>
        <taxon>Bacteria</taxon>
        <taxon>Pseudomonadati</taxon>
        <taxon>Pseudomonadota</taxon>
        <taxon>Gammaproteobacteria</taxon>
        <taxon>Candidatus Kentrum</taxon>
    </lineage>
</organism>
<accession>A0A450ZWB4</accession>
<evidence type="ECO:0000256" key="4">
    <source>
        <dbReference type="ARBA" id="ARBA00022982"/>
    </source>
</evidence>
<evidence type="ECO:0000256" key="7">
    <source>
        <dbReference type="ARBA" id="ARBA00023014"/>
    </source>
</evidence>
<dbReference type="EMBL" id="CAADFW010000022">
    <property type="protein sequence ID" value="VFK58112.1"/>
    <property type="molecule type" value="Genomic_DNA"/>
</dbReference>
<keyword evidence="5" id="KW-0560">Oxidoreductase</keyword>
<evidence type="ECO:0000256" key="6">
    <source>
        <dbReference type="ARBA" id="ARBA00023004"/>
    </source>
</evidence>
<evidence type="ECO:0000256" key="1">
    <source>
        <dbReference type="ARBA" id="ARBA00022448"/>
    </source>
</evidence>
<feature type="domain" description="4Fe-4S ferredoxin-type" evidence="8">
    <location>
        <begin position="944"/>
        <end position="973"/>
    </location>
</feature>
<dbReference type="GO" id="GO:0016903">
    <property type="term" value="F:oxidoreductase activity, acting on the aldehyde or oxo group of donors"/>
    <property type="evidence" value="ECO:0007669"/>
    <property type="project" value="InterPro"/>
</dbReference>
<dbReference type="SUPFAM" id="SSF53323">
    <property type="entry name" value="Pyruvate-ferredoxin oxidoreductase, PFOR, domain III"/>
    <property type="match status" value="1"/>
</dbReference>
<dbReference type="Pfam" id="PF01558">
    <property type="entry name" value="POR"/>
    <property type="match status" value="1"/>
</dbReference>
<evidence type="ECO:0000256" key="3">
    <source>
        <dbReference type="ARBA" id="ARBA00022723"/>
    </source>
</evidence>
<dbReference type="InterPro" id="IPR011766">
    <property type="entry name" value="TPP_enzyme_TPP-bd"/>
</dbReference>
<dbReference type="Pfam" id="PF01855">
    <property type="entry name" value="POR_N"/>
    <property type="match status" value="1"/>
</dbReference>
<dbReference type="GO" id="GO:0030976">
    <property type="term" value="F:thiamine pyrophosphate binding"/>
    <property type="evidence" value="ECO:0007669"/>
    <property type="project" value="InterPro"/>
</dbReference>
<dbReference type="Gene3D" id="3.40.920.10">
    <property type="entry name" value="Pyruvate-ferredoxin oxidoreductase, PFOR, domain III"/>
    <property type="match status" value="1"/>
</dbReference>
<dbReference type="InterPro" id="IPR033412">
    <property type="entry name" value="PFOR_II"/>
</dbReference>
<dbReference type="PANTHER" id="PTHR32154:SF0">
    <property type="entry name" value="PYRUVATE-FLAVODOXIN OXIDOREDUCTASE-RELATED"/>
    <property type="match status" value="1"/>
</dbReference>
<dbReference type="InterPro" id="IPR009014">
    <property type="entry name" value="Transketo_C/PFOR_II"/>
</dbReference>
<feature type="domain" description="4Fe-4S ferredoxin-type" evidence="8">
    <location>
        <begin position="804"/>
        <end position="834"/>
    </location>
</feature>
<sequence length="1690" mass="188172">MATAALLHVVLHKIITYKFNEESFAMKKKDQQIKYPGIRMSMDGNTAVIMCEREASDAAGAYPITPSTQMGEYWAEETAKGHINISGRPLIFIEPEGEHAAASVTAGMSMSGLRATNFSSGQGIVYMHESLYGAVGKRLPYLLNIGCRAITKTTLNVHSAHDDYFAIDDVGFFQVLGKSAQEAVDLNMISRKIAELSLTPGAVGQDGFLTTHLIESIQVPERELVAEFLGKPDDIIDSPTPAQRMIYGEKRRRVPVVWDVDNPVLSGGVQNQDGYMQSVAAQRPFFFEHIPAITDQCMDEFYELTGRRYHRIVTYRANDADYLIVGMGSMLVQAEAVADYLRETRGIKIGVVNVIMWRPFPGELIAKVIRGRKGVVVLERTDQPLAADLPLMREVRDSIAKCVENGAIGRKDPVPHPTYPAYSKPQTDVSPMYSGAYGLGSRDLQPEALVGAVENMLPDGKRRRFFYLSIDFIREEAFTPKQEIHQQNVLDLYPNIKDYAIRGSENPNLMPKGAITVRFHSVGGWGAITTGKNLAMTLFDLLDYDVKANPKYGSEKKGQPTTYYMAAAPEAIRLNCDLYFVDVVLSPDPNVFLHSNPLAGLKKGGVFVYQTELETPEEVWKSFPAHAQQFMVDNEIRVYFLDAFKIARDEASDVELQFRMQGIAFQGAFFASSPVMENAGLTDGKLFQAIRDQLEDKFGSKGARVVEDNLRVVRRGFEQLTEITDKRVLAPEGDALKKHDMPIMLKMLPAGNDPKTDIHRFWEQTGSFYLSGRGNENLADPFNALSLIPASTGIYRDMTMIRFEHPVWIPEKCTACSDCFAICPDSAIPGLVNTFNEVFEATIKRVEKQGKEVKHLRKAVRVMEKKLREAADAVGEPILNVRPFLMDAISSTINDTAAAGSDERQELHEEFDWFKEAMGNFQFSLVRPYYQQKESKAKGSGGFFSITINPYTCKGCMECVTVCDDDALEIVKQTPESIDVLRRDWEFWLDLPTTSSEYIRIDDLDEKIGALETMLLDKKAYWSMDSGDGACNGCGEKTSIHLLTATVTALLQGRVKRHLEHIDYLIHNLEKDVRLKLADTMDLGNISAIEKAIDEHKDIDLTLSNLSGALDKGKGSKPLDRDWLKWVTNILEDLKQLKWRYVTGTSNRGRADLGFINATGCTSVYGSTFPFNPYPFPWASHLFQDAPSVAMGLFSGHMAKMANGFKAIRRAELELQGKESFDKIEESLTYFDWRKFTDDEFRLCPPVVAVGGDGAMYDIGFQNLSRALMTGMPVKVFVLDTQAYSNTGGQACTSGFISQVADMTPYGPVWRGKEETRKEMALISMAHRTTYTANAAISNYTHLIESYIDGLNFRGPALWNVYAPCQPEHAIADDVSELQSKLAVESRAYPLAIFDPDAGETWDQCLSLAGNPALDEDWPTYKLEYEDQRGKKDSMSLPMTFADFALTEGRFRKSFRVAPQDTWNENMIPLAEFIDISKEDREGIFPFVWAVDKENHLMRVICAEEMVVSTEERRNNWRVMKGIAGELSREELEGIDIDQVAQQARMDMAKKLTAGLLSLAAAGTVGGEGLLPGDAFSDSMPLSPTASSSGGVAVATAAGSTVVTGEDGYQPVWIDSSICTSCDECIDINPKIFAYNDDNKAIVVDPKGGPYKDIVRSAEKCPVDCIHPGTPWDQSEKGLDKLIKRAEKYQ</sequence>
<dbReference type="Gene3D" id="3.40.50.920">
    <property type="match status" value="1"/>
</dbReference>
<dbReference type="InterPro" id="IPR019752">
    <property type="entry name" value="Pyrv/ketoisovalerate_OxRed_cat"/>
</dbReference>
<gene>
    <name evidence="9" type="ORF">BECKTC1821F_GA0114240_102210</name>
</gene>
<dbReference type="GO" id="GO:0006979">
    <property type="term" value="P:response to oxidative stress"/>
    <property type="evidence" value="ECO:0007669"/>
    <property type="project" value="TreeGrafter"/>
</dbReference>
<dbReference type="SUPFAM" id="SSF54862">
    <property type="entry name" value="4Fe-4S ferredoxins"/>
    <property type="match status" value="2"/>
</dbReference>
<proteinExistence type="predicted"/>
<dbReference type="InterPro" id="IPR002880">
    <property type="entry name" value="Pyrv_Fd/Flavodoxin_OxRdtase_N"/>
</dbReference>
<reference evidence="9" key="1">
    <citation type="submission" date="2019-02" db="EMBL/GenBank/DDBJ databases">
        <authorList>
            <person name="Gruber-Vodicka R. H."/>
            <person name="Seah K. B. B."/>
        </authorList>
    </citation>
    <scope>NUCLEOTIDE SEQUENCE</scope>
    <source>
        <strain evidence="9">BECK_BZ126</strain>
    </source>
</reference>
<dbReference type="InterPro" id="IPR050722">
    <property type="entry name" value="Pyruvate:ferred/Flavod_OxRd"/>
</dbReference>
<keyword evidence="4" id="KW-0249">Electron transport</keyword>
<dbReference type="InterPro" id="IPR002869">
    <property type="entry name" value="Pyrv_flavodox_OxRed_cen"/>
</dbReference>
<evidence type="ECO:0000256" key="2">
    <source>
        <dbReference type="ARBA" id="ARBA00022485"/>
    </source>
</evidence>